<protein>
    <submittedName>
        <fullName evidence="12">Alkaline phosphatase-like protein</fullName>
    </submittedName>
</protein>
<dbReference type="Gene3D" id="3.40.720.10">
    <property type="entry name" value="Alkaline Phosphatase, subunit A"/>
    <property type="match status" value="1"/>
</dbReference>
<feature type="transmembrane region" description="Helical" evidence="11">
    <location>
        <begin position="815"/>
        <end position="839"/>
    </location>
</feature>
<dbReference type="GO" id="GO:0051377">
    <property type="term" value="F:mannose-ethanolamine phosphotransferase activity"/>
    <property type="evidence" value="ECO:0007669"/>
    <property type="project" value="InterPro"/>
</dbReference>
<dbReference type="PANTHER" id="PTHR23071">
    <property type="entry name" value="PHOSPHATIDYLINOSITOL GLYCAN"/>
    <property type="match status" value="1"/>
</dbReference>
<evidence type="ECO:0000256" key="4">
    <source>
        <dbReference type="ARBA" id="ARBA00022502"/>
    </source>
</evidence>
<feature type="transmembrane region" description="Helical" evidence="11">
    <location>
        <begin position="946"/>
        <end position="964"/>
    </location>
</feature>
<feature type="transmembrane region" description="Helical" evidence="11">
    <location>
        <begin position="899"/>
        <end position="926"/>
    </location>
</feature>
<dbReference type="SUPFAM" id="SSF53649">
    <property type="entry name" value="Alkaline phosphatase-like"/>
    <property type="match status" value="1"/>
</dbReference>
<evidence type="ECO:0000256" key="6">
    <source>
        <dbReference type="ARBA" id="ARBA00022692"/>
    </source>
</evidence>
<keyword evidence="6 11" id="KW-0812">Transmembrane</keyword>
<dbReference type="GO" id="GO:0006506">
    <property type="term" value="P:GPI anchor biosynthetic process"/>
    <property type="evidence" value="ECO:0007669"/>
    <property type="project" value="UniProtKB-UniPathway"/>
</dbReference>
<evidence type="ECO:0000256" key="5">
    <source>
        <dbReference type="ARBA" id="ARBA00022679"/>
    </source>
</evidence>
<comment type="subcellular location">
    <subcellularLocation>
        <location evidence="1">Endoplasmic reticulum membrane</location>
        <topology evidence="1">Multi-pass membrane protein</topology>
    </subcellularLocation>
</comment>
<dbReference type="Proteomes" id="UP000242146">
    <property type="component" value="Unassembled WGS sequence"/>
</dbReference>
<comment type="caution">
    <text evidence="12">The sequence shown here is derived from an EMBL/GenBank/DDBJ whole genome shotgun (WGS) entry which is preliminary data.</text>
</comment>
<feature type="transmembrane region" description="Helical" evidence="11">
    <location>
        <begin position="484"/>
        <end position="508"/>
    </location>
</feature>
<keyword evidence="4" id="KW-0337">GPI-anchor biosynthesis</keyword>
<dbReference type="CDD" id="cd16023">
    <property type="entry name" value="GPI_EPT_3"/>
    <property type="match status" value="1"/>
</dbReference>
<organism evidence="12 13">
    <name type="scientific">Hesseltinella vesiculosa</name>
    <dbReference type="NCBI Taxonomy" id="101127"/>
    <lineage>
        <taxon>Eukaryota</taxon>
        <taxon>Fungi</taxon>
        <taxon>Fungi incertae sedis</taxon>
        <taxon>Mucoromycota</taxon>
        <taxon>Mucoromycotina</taxon>
        <taxon>Mucoromycetes</taxon>
        <taxon>Mucorales</taxon>
        <taxon>Cunninghamellaceae</taxon>
        <taxon>Hesseltinella</taxon>
    </lineage>
</organism>
<evidence type="ECO:0000256" key="2">
    <source>
        <dbReference type="ARBA" id="ARBA00004687"/>
    </source>
</evidence>
<evidence type="ECO:0000256" key="3">
    <source>
        <dbReference type="ARBA" id="ARBA00008695"/>
    </source>
</evidence>
<keyword evidence="7" id="KW-0256">Endoplasmic reticulum</keyword>
<feature type="transmembrane region" description="Helical" evidence="11">
    <location>
        <begin position="621"/>
        <end position="638"/>
    </location>
</feature>
<evidence type="ECO:0000256" key="10">
    <source>
        <dbReference type="ARBA" id="ARBA00023180"/>
    </source>
</evidence>
<dbReference type="OrthoDB" id="272139at2759"/>
<feature type="transmembrane region" description="Helical" evidence="11">
    <location>
        <begin position="559"/>
        <end position="577"/>
    </location>
</feature>
<dbReference type="STRING" id="101127.A0A1X2G663"/>
<dbReference type="InterPro" id="IPR002591">
    <property type="entry name" value="Phosphodiest/P_Trfase"/>
</dbReference>
<feature type="transmembrane region" description="Helical" evidence="11">
    <location>
        <begin position="704"/>
        <end position="725"/>
    </location>
</feature>
<accession>A0A1X2G663</accession>
<dbReference type="InterPro" id="IPR017850">
    <property type="entry name" value="Alkaline_phosphatase_core_sf"/>
</dbReference>
<dbReference type="PANTHER" id="PTHR23071:SF1">
    <property type="entry name" value="GPI ETHANOLAMINE PHOSPHATE TRANSFERASE 3"/>
    <property type="match status" value="1"/>
</dbReference>
<dbReference type="AlphaFoldDB" id="A0A1X2G663"/>
<dbReference type="Pfam" id="PF01663">
    <property type="entry name" value="Phosphodiest"/>
    <property type="match status" value="1"/>
</dbReference>
<comment type="pathway">
    <text evidence="2">Glycolipid biosynthesis; glycosylphosphatidylinositol-anchor biosynthesis.</text>
</comment>
<feature type="transmembrane region" description="Helical" evidence="11">
    <location>
        <begin position="589"/>
        <end position="609"/>
    </location>
</feature>
<keyword evidence="10" id="KW-0325">Glycoprotein</keyword>
<feature type="transmembrane region" description="Helical" evidence="11">
    <location>
        <begin position="976"/>
        <end position="995"/>
    </location>
</feature>
<keyword evidence="8 11" id="KW-1133">Transmembrane helix</keyword>
<keyword evidence="13" id="KW-1185">Reference proteome</keyword>
<evidence type="ECO:0000256" key="11">
    <source>
        <dbReference type="SAM" id="Phobius"/>
    </source>
</evidence>
<dbReference type="InterPro" id="IPR039524">
    <property type="entry name" value="PIGO/GPI13"/>
</dbReference>
<evidence type="ECO:0000256" key="7">
    <source>
        <dbReference type="ARBA" id="ARBA00022824"/>
    </source>
</evidence>
<evidence type="ECO:0000256" key="1">
    <source>
        <dbReference type="ARBA" id="ARBA00004477"/>
    </source>
</evidence>
<gene>
    <name evidence="12" type="ORF">DM01DRAFT_1339724</name>
</gene>
<name>A0A1X2G663_9FUNG</name>
<evidence type="ECO:0000313" key="12">
    <source>
        <dbReference type="EMBL" id="ORX46080.1"/>
    </source>
</evidence>
<comment type="similarity">
    <text evidence="3">Belongs to the PIGG/PIGN/PIGO family. PIGO subfamily.</text>
</comment>
<dbReference type="GO" id="GO:0005789">
    <property type="term" value="C:endoplasmic reticulum membrane"/>
    <property type="evidence" value="ECO:0007669"/>
    <property type="project" value="UniProtKB-SubCell"/>
</dbReference>
<sequence length="997" mass="111426">MALRSTLLALTCLHLIGLALFLKGFLLTRQTLGHHGTFYDPWERFPWSPDAAHHPTDNAAQDTVVFPRVILVVVDALRFDFMIQDATKDQYYRNRLPIIDHLRTTQPDNTLLYQFQADPPTTTMQRIKGLMTGSLPTFIDAGANFASTAVEEDHLLVHLARKYPSVHFMGDDTWEHLFAASLISNQTFASDSFRMFDLHTVDNRIQEHLWPLLDSPDFASSPVPQLVIAHFLGVDHCGHTYGPSHPNMALKLNDMNTILERIVSHVDKDTLLIVIGDHGMSTEGDHGGESIEELMSGLLLYSGQPLRMTSTPDDHTSAFLHQLVARVYQQRRQILDIDLDAISGRLHYNASAVPLVPQIQLVPTLAYLLGIPAPFGNLGALIPDVLLRGPIDNVHDRLLHMVLQFRMNALQVYDYLSAYGQHGSHAGFSVESLSPLLDQLAAADAWLESASLPDPSGDRLELLSQALLSYDAFLANTIKYCQAIWAHFDIGCMLLGIALLGIALLTSLYLWTQSFLAMSNPLASYRRDLVLLAVFLSVCIALGERRLSWWHGAFEKMTWIDDILTCVFLCICAWLASSSKMVQPSSKAPLQWIDGCVLLVLCIVQAFTLGSNSFVVWEDRGTLYSAATLATWWAILRLRHVCRHMQQPLSASVALRAVASPMILLVFLRWSSSFGQCREEQLQHCTYWNLPQAPMPIDNVRDNALVLGSVLALAFFFLLALTKLVSWISDHTRPMPGHALFMILYVFALGAAVARSLDQLCQMTFAFDEQGGSLFTWPWLLDIYLPRAVYLVCTGGSLCWGTLAKRCSSPKSCLASWLGVFCFWSVTLALLQQPIGTLLLLLSPPLLYLLVDHHYGNDAFLRLALAHLLGHHLFYTTGHQAMFSSLPWKAAFIGFDDMYYYVGAVLVSLSTLSGYLMAWLTCWLIIQDQATSDHLAPVSTSSSLFLGLLQSIPTFLSSIFVFVLRRHLMTWKIFAPRFLLQVLLVAGTWLCHSLSPL</sequence>
<proteinExistence type="inferred from homology"/>
<keyword evidence="9 11" id="KW-0472">Membrane</keyword>
<dbReference type="EMBL" id="MCGT01000039">
    <property type="protein sequence ID" value="ORX46080.1"/>
    <property type="molecule type" value="Genomic_DNA"/>
</dbReference>
<dbReference type="UniPathway" id="UPA00196"/>
<evidence type="ECO:0000256" key="8">
    <source>
        <dbReference type="ARBA" id="ARBA00022989"/>
    </source>
</evidence>
<dbReference type="InterPro" id="IPR037675">
    <property type="entry name" value="PIG-O_N"/>
</dbReference>
<feature type="transmembrane region" description="Helical" evidence="11">
    <location>
        <begin position="737"/>
        <end position="757"/>
    </location>
</feature>
<feature type="transmembrane region" description="Helical" evidence="11">
    <location>
        <begin position="529"/>
        <end position="547"/>
    </location>
</feature>
<evidence type="ECO:0000256" key="9">
    <source>
        <dbReference type="ARBA" id="ARBA00023136"/>
    </source>
</evidence>
<reference evidence="12 13" key="1">
    <citation type="submission" date="2016-07" db="EMBL/GenBank/DDBJ databases">
        <title>Pervasive Adenine N6-methylation of Active Genes in Fungi.</title>
        <authorList>
            <consortium name="DOE Joint Genome Institute"/>
            <person name="Mondo S.J."/>
            <person name="Dannebaum R.O."/>
            <person name="Kuo R.C."/>
            <person name="Labutti K."/>
            <person name="Haridas S."/>
            <person name="Kuo A."/>
            <person name="Salamov A."/>
            <person name="Ahrendt S.R."/>
            <person name="Lipzen A."/>
            <person name="Sullivan W."/>
            <person name="Andreopoulos W.B."/>
            <person name="Clum A."/>
            <person name="Lindquist E."/>
            <person name="Daum C."/>
            <person name="Ramamoorthy G.K."/>
            <person name="Gryganskyi A."/>
            <person name="Culley D."/>
            <person name="Magnuson J.K."/>
            <person name="James T.Y."/>
            <person name="O'Malley M.A."/>
            <person name="Stajich J.E."/>
            <person name="Spatafora J.W."/>
            <person name="Visel A."/>
            <person name="Grigoriev I.V."/>
        </authorList>
    </citation>
    <scope>NUCLEOTIDE SEQUENCE [LARGE SCALE GENOMIC DNA]</scope>
    <source>
        <strain evidence="12 13">NRRL 3301</strain>
    </source>
</reference>
<keyword evidence="5" id="KW-0808">Transferase</keyword>
<evidence type="ECO:0000313" key="13">
    <source>
        <dbReference type="Proteomes" id="UP000242146"/>
    </source>
</evidence>